<accession>A0ABT5TWC1</accession>
<evidence type="ECO:0000256" key="1">
    <source>
        <dbReference type="SAM" id="SignalP"/>
    </source>
</evidence>
<dbReference type="InterPro" id="IPR026004">
    <property type="entry name" value="Septum_form"/>
</dbReference>
<feature type="chain" id="PRO_5045289188" evidence="1">
    <location>
        <begin position="25"/>
        <end position="143"/>
    </location>
</feature>
<evidence type="ECO:0000313" key="3">
    <source>
        <dbReference type="EMBL" id="MDD9205569.1"/>
    </source>
</evidence>
<feature type="signal peptide" evidence="1">
    <location>
        <begin position="1"/>
        <end position="24"/>
    </location>
</feature>
<protein>
    <submittedName>
        <fullName evidence="3">Septum formation family protein</fullName>
    </submittedName>
</protein>
<sequence length="143" mass="15318">MHRSPRPGLLMTAALALSGVAACSGDVLDVTVGDCLDRSDLQGEQVSSVSTLDCAEPHDVEVYSQVELPEGPYPGEDRVRALTEEHCTTAFEDFVGVPYEDSELYFSYLTPTEESWSDAEDRTGLCLLLADEPVTGSLEGAGS</sequence>
<evidence type="ECO:0000313" key="4">
    <source>
        <dbReference type="Proteomes" id="UP001165561"/>
    </source>
</evidence>
<dbReference type="Pfam" id="PF13845">
    <property type="entry name" value="Septum_form"/>
    <property type="match status" value="1"/>
</dbReference>
<organism evidence="3 4">
    <name type="scientific">Georgenia halotolerans</name>
    <dbReference type="NCBI Taxonomy" id="3028317"/>
    <lineage>
        <taxon>Bacteria</taxon>
        <taxon>Bacillati</taxon>
        <taxon>Actinomycetota</taxon>
        <taxon>Actinomycetes</taxon>
        <taxon>Micrococcales</taxon>
        <taxon>Bogoriellaceae</taxon>
        <taxon>Georgenia</taxon>
    </lineage>
</organism>
<dbReference type="PROSITE" id="PS51257">
    <property type="entry name" value="PROKAR_LIPOPROTEIN"/>
    <property type="match status" value="1"/>
</dbReference>
<feature type="domain" description="Septum formation-related" evidence="2">
    <location>
        <begin position="33"/>
        <end position="134"/>
    </location>
</feature>
<dbReference type="Proteomes" id="UP001165561">
    <property type="component" value="Unassembled WGS sequence"/>
</dbReference>
<name>A0ABT5TWC1_9MICO</name>
<dbReference type="EMBL" id="JARACI010000555">
    <property type="protein sequence ID" value="MDD9205569.1"/>
    <property type="molecule type" value="Genomic_DNA"/>
</dbReference>
<proteinExistence type="predicted"/>
<comment type="caution">
    <text evidence="3">The sequence shown here is derived from an EMBL/GenBank/DDBJ whole genome shotgun (WGS) entry which is preliminary data.</text>
</comment>
<reference evidence="3" key="1">
    <citation type="submission" date="2023-02" db="EMBL/GenBank/DDBJ databases">
        <title>Georgenia sp.10Sc9-8, isolated from a soil sample collected from the Taklamakan desert.</title>
        <authorList>
            <person name="Liu S."/>
        </authorList>
    </citation>
    <scope>NUCLEOTIDE SEQUENCE</scope>
    <source>
        <strain evidence="3">10Sc9-8</strain>
    </source>
</reference>
<gene>
    <name evidence="3" type="ORF">PU560_03690</name>
</gene>
<keyword evidence="4" id="KW-1185">Reference proteome</keyword>
<keyword evidence="1" id="KW-0732">Signal</keyword>
<evidence type="ECO:0000259" key="2">
    <source>
        <dbReference type="Pfam" id="PF13845"/>
    </source>
</evidence>